<dbReference type="EMBL" id="ML978809">
    <property type="protein sequence ID" value="KAF2083285.1"/>
    <property type="molecule type" value="Genomic_DNA"/>
</dbReference>
<comment type="caution">
    <text evidence="2">The sequence shown here is derived from an EMBL/GenBank/DDBJ whole genome shotgun (WGS) entry which is preliminary data.</text>
</comment>
<dbReference type="PANTHER" id="PTHR42070">
    <property type="entry name" value="FILAMENT ASSOCIATED PROTEIN, PUTATIVE (AFU_ORTHOLOGUE AFUA_8G06630)-RELATED"/>
    <property type="match status" value="1"/>
</dbReference>
<feature type="non-terminal residue" evidence="2">
    <location>
        <position position="63"/>
    </location>
</feature>
<dbReference type="AlphaFoldDB" id="A0A9P4HQ23"/>
<dbReference type="PANTHER" id="PTHR42070:SF1">
    <property type="entry name" value="FILAMENT ASSOCIATED PROTEIN, PUTATIVE (AFU_ORTHOLOGUE AFUA_8G06630)-RELATED"/>
    <property type="match status" value="1"/>
</dbReference>
<sequence>ARIRDNQRRSRARRKEYLQELETKYRNCEQKGVEASAEIQAAAKRVLEENRRLRALLRQQGLS</sequence>
<keyword evidence="1" id="KW-0175">Coiled coil</keyword>
<dbReference type="Proteomes" id="UP000799776">
    <property type="component" value="Unassembled WGS sequence"/>
</dbReference>
<evidence type="ECO:0000313" key="3">
    <source>
        <dbReference type="Proteomes" id="UP000799776"/>
    </source>
</evidence>
<reference evidence="2" key="1">
    <citation type="journal article" date="2020" name="Stud. Mycol.">
        <title>101 Dothideomycetes genomes: a test case for predicting lifestyles and emergence of pathogens.</title>
        <authorList>
            <person name="Haridas S."/>
            <person name="Albert R."/>
            <person name="Binder M."/>
            <person name="Bloem J."/>
            <person name="Labutti K."/>
            <person name="Salamov A."/>
            <person name="Andreopoulos B."/>
            <person name="Baker S."/>
            <person name="Barry K."/>
            <person name="Bills G."/>
            <person name="Bluhm B."/>
            <person name="Cannon C."/>
            <person name="Castanera R."/>
            <person name="Culley D."/>
            <person name="Daum C."/>
            <person name="Ezra D."/>
            <person name="Gonzalez J."/>
            <person name="Henrissat B."/>
            <person name="Kuo A."/>
            <person name="Liang C."/>
            <person name="Lipzen A."/>
            <person name="Lutzoni F."/>
            <person name="Magnuson J."/>
            <person name="Mondo S."/>
            <person name="Nolan M."/>
            <person name="Ohm R."/>
            <person name="Pangilinan J."/>
            <person name="Park H.-J."/>
            <person name="Ramirez L."/>
            <person name="Alfaro M."/>
            <person name="Sun H."/>
            <person name="Tritt A."/>
            <person name="Yoshinaga Y."/>
            <person name="Zwiers L.-H."/>
            <person name="Turgeon B."/>
            <person name="Goodwin S."/>
            <person name="Spatafora J."/>
            <person name="Crous P."/>
            <person name="Grigoriev I."/>
        </authorList>
    </citation>
    <scope>NUCLEOTIDE SEQUENCE</scope>
    <source>
        <strain evidence="2">CBS 121410</strain>
    </source>
</reference>
<organism evidence="2 3">
    <name type="scientific">Saccharata proteae CBS 121410</name>
    <dbReference type="NCBI Taxonomy" id="1314787"/>
    <lineage>
        <taxon>Eukaryota</taxon>
        <taxon>Fungi</taxon>
        <taxon>Dikarya</taxon>
        <taxon>Ascomycota</taxon>
        <taxon>Pezizomycotina</taxon>
        <taxon>Dothideomycetes</taxon>
        <taxon>Dothideomycetes incertae sedis</taxon>
        <taxon>Botryosphaeriales</taxon>
        <taxon>Saccharataceae</taxon>
        <taxon>Saccharata</taxon>
    </lineage>
</organism>
<feature type="non-terminal residue" evidence="2">
    <location>
        <position position="1"/>
    </location>
</feature>
<dbReference type="OrthoDB" id="4505928at2759"/>
<protein>
    <recommendedName>
        <fullName evidence="4">BZIP domain-containing protein</fullName>
    </recommendedName>
</protein>
<proteinExistence type="predicted"/>
<accession>A0A9P4HQ23</accession>
<name>A0A9P4HQ23_9PEZI</name>
<feature type="coiled-coil region" evidence="1">
    <location>
        <begin position="11"/>
        <end position="59"/>
    </location>
</feature>
<evidence type="ECO:0000313" key="2">
    <source>
        <dbReference type="EMBL" id="KAF2083285.1"/>
    </source>
</evidence>
<gene>
    <name evidence="2" type="ORF">K490DRAFT_18352</name>
</gene>
<evidence type="ECO:0008006" key="4">
    <source>
        <dbReference type="Google" id="ProtNLM"/>
    </source>
</evidence>
<evidence type="ECO:0000256" key="1">
    <source>
        <dbReference type="SAM" id="Coils"/>
    </source>
</evidence>
<keyword evidence="3" id="KW-1185">Reference proteome</keyword>